<feature type="transmembrane region" description="Helical" evidence="1">
    <location>
        <begin position="45"/>
        <end position="66"/>
    </location>
</feature>
<reference evidence="2" key="1">
    <citation type="journal article" date="2009" name="Rice">
        <title>De Novo Next Generation Sequencing of Plant Genomes.</title>
        <authorList>
            <person name="Rounsley S."/>
            <person name="Marri P.R."/>
            <person name="Yu Y."/>
            <person name="He R."/>
            <person name="Sisneros N."/>
            <person name="Goicoechea J.L."/>
            <person name="Lee S.J."/>
            <person name="Angelova A."/>
            <person name="Kudrna D."/>
            <person name="Luo M."/>
            <person name="Affourtit J."/>
            <person name="Desany B."/>
            <person name="Knight J."/>
            <person name="Niazi F."/>
            <person name="Egholm M."/>
            <person name="Wing R.A."/>
        </authorList>
    </citation>
    <scope>NUCLEOTIDE SEQUENCE [LARGE SCALE GENOMIC DNA]</scope>
    <source>
        <strain evidence="2">cv. IRGC 105608</strain>
    </source>
</reference>
<evidence type="ECO:0000313" key="3">
    <source>
        <dbReference type="Proteomes" id="UP000026960"/>
    </source>
</evidence>
<proteinExistence type="predicted"/>
<dbReference type="Gramene" id="OBART08G17110.1">
    <property type="protein sequence ID" value="OBART08G17110.1"/>
    <property type="gene ID" value="OBART08G17110"/>
</dbReference>
<dbReference type="HOGENOM" id="CLU_1654697_0_0_1"/>
<reference evidence="2" key="2">
    <citation type="submission" date="2015-03" db="UniProtKB">
        <authorList>
            <consortium name="EnsemblPlants"/>
        </authorList>
    </citation>
    <scope>IDENTIFICATION</scope>
</reference>
<keyword evidence="3" id="KW-1185">Reference proteome</keyword>
<keyword evidence="1" id="KW-1133">Transmembrane helix</keyword>
<keyword evidence="1" id="KW-0472">Membrane</keyword>
<evidence type="ECO:0000313" key="2">
    <source>
        <dbReference type="EnsemblPlants" id="OBART08G17110.1"/>
    </source>
</evidence>
<dbReference type="eggNOG" id="ENOG502R7XC">
    <property type="taxonomic scope" value="Eukaryota"/>
</dbReference>
<dbReference type="AlphaFoldDB" id="A0A0D3H122"/>
<accession>A0A0D3H122</accession>
<feature type="transmembrane region" description="Helical" evidence="1">
    <location>
        <begin position="120"/>
        <end position="140"/>
    </location>
</feature>
<keyword evidence="1" id="KW-0812">Transmembrane</keyword>
<dbReference type="Proteomes" id="UP000026960">
    <property type="component" value="Chromosome 8"/>
</dbReference>
<sequence>MDVPFFLAFAIIALLSRYVPFALPPMARDLLADNSAEPARAAKCAVSVAVAGLMLLVSLQCGAGGEQYCPDVRVEGRALWLNCAALFLGMVVGGVAVVVMPPLAAVSPLVQVMVEHLTRFTETIAVTAFAHDFCIFVKLVRLKQ</sequence>
<evidence type="ECO:0000256" key="1">
    <source>
        <dbReference type="SAM" id="Phobius"/>
    </source>
</evidence>
<protein>
    <submittedName>
        <fullName evidence="2">Uncharacterized protein</fullName>
    </submittedName>
</protein>
<dbReference type="PaxDb" id="65489-OBART08G17110.1"/>
<organism evidence="2">
    <name type="scientific">Oryza barthii</name>
    <dbReference type="NCBI Taxonomy" id="65489"/>
    <lineage>
        <taxon>Eukaryota</taxon>
        <taxon>Viridiplantae</taxon>
        <taxon>Streptophyta</taxon>
        <taxon>Embryophyta</taxon>
        <taxon>Tracheophyta</taxon>
        <taxon>Spermatophyta</taxon>
        <taxon>Magnoliopsida</taxon>
        <taxon>Liliopsida</taxon>
        <taxon>Poales</taxon>
        <taxon>Poaceae</taxon>
        <taxon>BOP clade</taxon>
        <taxon>Oryzoideae</taxon>
        <taxon>Oryzeae</taxon>
        <taxon>Oryzinae</taxon>
        <taxon>Oryza</taxon>
    </lineage>
</organism>
<feature type="transmembrane region" description="Helical" evidence="1">
    <location>
        <begin position="78"/>
        <end position="100"/>
    </location>
</feature>
<name>A0A0D3H122_9ORYZ</name>
<dbReference type="EnsemblPlants" id="OBART08G17110.1">
    <property type="protein sequence ID" value="OBART08G17110.1"/>
    <property type="gene ID" value="OBART08G17110"/>
</dbReference>